<dbReference type="Pfam" id="PF05179">
    <property type="entry name" value="CDC73_C"/>
    <property type="match status" value="1"/>
</dbReference>
<feature type="compositionally biased region" description="Basic and acidic residues" evidence="6">
    <location>
        <begin position="209"/>
        <end position="233"/>
    </location>
</feature>
<name>A0AA38GQK9_TAXCH</name>
<keyword evidence="10" id="KW-1185">Reference proteome</keyword>
<protein>
    <recommendedName>
        <fullName evidence="11">Parafibromin</fullName>
    </recommendedName>
</protein>
<keyword evidence="4" id="KW-0804">Transcription</keyword>
<comment type="caution">
    <text evidence="9">The sequence shown here is derived from an EMBL/GenBank/DDBJ whole genome shotgun (WGS) entry which is preliminary data.</text>
</comment>
<keyword evidence="5" id="KW-0539">Nucleus</keyword>
<comment type="similarity">
    <text evidence="2">Belongs to the CDC73 family.</text>
</comment>
<gene>
    <name evidence="9" type="ORF">KI387_006721</name>
</gene>
<dbReference type="PANTHER" id="PTHR12466">
    <property type="entry name" value="CDC73 DOMAIN PROTEIN"/>
    <property type="match status" value="1"/>
</dbReference>
<dbReference type="Gene3D" id="3.40.50.11990">
    <property type="entry name" value="RNA polymerase II accessory factor, Cdc73 C-terminal domain"/>
    <property type="match status" value="1"/>
</dbReference>
<dbReference type="GO" id="GO:0006368">
    <property type="term" value="P:transcription elongation by RNA polymerase II"/>
    <property type="evidence" value="ECO:0007669"/>
    <property type="project" value="InterPro"/>
</dbReference>
<dbReference type="InterPro" id="IPR032041">
    <property type="entry name" value="Cdc73_N"/>
</dbReference>
<feature type="domain" description="Cell division control protein 73 C-terminal" evidence="7">
    <location>
        <begin position="267"/>
        <end position="420"/>
    </location>
</feature>
<feature type="domain" description="Paf1 complex subunit Cdc73 N-terminal" evidence="8">
    <location>
        <begin position="2"/>
        <end position="114"/>
    </location>
</feature>
<evidence type="ECO:0008006" key="11">
    <source>
        <dbReference type="Google" id="ProtNLM"/>
    </source>
</evidence>
<evidence type="ECO:0000313" key="9">
    <source>
        <dbReference type="EMBL" id="KAH9326543.1"/>
    </source>
</evidence>
<dbReference type="Pfam" id="PF16050">
    <property type="entry name" value="CDC73_N"/>
    <property type="match status" value="1"/>
</dbReference>
<evidence type="ECO:0000256" key="6">
    <source>
        <dbReference type="SAM" id="MobiDB-lite"/>
    </source>
</evidence>
<dbReference type="PANTHER" id="PTHR12466:SF8">
    <property type="entry name" value="PARAFIBROMIN"/>
    <property type="match status" value="1"/>
</dbReference>
<dbReference type="GO" id="GO:0032968">
    <property type="term" value="P:positive regulation of transcription elongation by RNA polymerase II"/>
    <property type="evidence" value="ECO:0007669"/>
    <property type="project" value="TreeGrafter"/>
</dbReference>
<keyword evidence="3" id="KW-0805">Transcription regulation</keyword>
<proteinExistence type="inferred from homology"/>
<dbReference type="InterPro" id="IPR038103">
    <property type="entry name" value="CDC73_C_sf"/>
</dbReference>
<dbReference type="GO" id="GO:0000993">
    <property type="term" value="F:RNA polymerase II complex binding"/>
    <property type="evidence" value="ECO:0007669"/>
    <property type="project" value="TreeGrafter"/>
</dbReference>
<evidence type="ECO:0000259" key="7">
    <source>
        <dbReference type="Pfam" id="PF05179"/>
    </source>
</evidence>
<dbReference type="Proteomes" id="UP000824469">
    <property type="component" value="Unassembled WGS sequence"/>
</dbReference>
<evidence type="ECO:0000256" key="4">
    <source>
        <dbReference type="ARBA" id="ARBA00023163"/>
    </source>
</evidence>
<dbReference type="GO" id="GO:0016593">
    <property type="term" value="C:Cdc73/Paf1 complex"/>
    <property type="evidence" value="ECO:0007669"/>
    <property type="project" value="InterPro"/>
</dbReference>
<evidence type="ECO:0000256" key="5">
    <source>
        <dbReference type="ARBA" id="ARBA00023242"/>
    </source>
</evidence>
<dbReference type="AlphaFoldDB" id="A0AA38GQK9"/>
<accession>A0AA38GQK9</accession>
<organism evidence="9 10">
    <name type="scientific">Taxus chinensis</name>
    <name type="common">Chinese yew</name>
    <name type="synonym">Taxus wallichiana var. chinensis</name>
    <dbReference type="NCBI Taxonomy" id="29808"/>
    <lineage>
        <taxon>Eukaryota</taxon>
        <taxon>Viridiplantae</taxon>
        <taxon>Streptophyta</taxon>
        <taxon>Embryophyta</taxon>
        <taxon>Tracheophyta</taxon>
        <taxon>Spermatophyta</taxon>
        <taxon>Pinopsida</taxon>
        <taxon>Pinidae</taxon>
        <taxon>Conifers II</taxon>
        <taxon>Cupressales</taxon>
        <taxon>Taxaceae</taxon>
        <taxon>Taxus</taxon>
    </lineage>
</organism>
<evidence type="ECO:0000259" key="8">
    <source>
        <dbReference type="Pfam" id="PF16050"/>
    </source>
</evidence>
<feature type="non-terminal residue" evidence="9">
    <location>
        <position position="1"/>
    </location>
</feature>
<dbReference type="EMBL" id="JAHRHJ020000002">
    <property type="protein sequence ID" value="KAH9326543.1"/>
    <property type="molecule type" value="Genomic_DNA"/>
</dbReference>
<evidence type="ECO:0000256" key="3">
    <source>
        <dbReference type="ARBA" id="ARBA00023015"/>
    </source>
</evidence>
<comment type="subcellular location">
    <subcellularLocation>
        <location evidence="1">Nucleus</location>
    </subcellularLocation>
</comment>
<feature type="region of interest" description="Disordered" evidence="6">
    <location>
        <begin position="209"/>
        <end position="262"/>
    </location>
</feature>
<sequence>MDPLSVLRDYTIRGDLDSIRAVGDDFFFGEEYRFPRNIDTAYRSKQGSLYTLECLVFFVKHAHVKHTEYMQLVRVQKHQIVTYTDRKPLLDYLEGKINTTDAIELVAPAGPHVPTEKPTWDSADHVEEYRPEDPSLGFFENGSNSNKRIRIDGTEGADNVGVEIDQVVVTETGPLIDLVRAKERPLKDKESLLECPNRNFQAVLSMATKREEEKRKLEDQQRKQHGKPMETPRKNQYGNTEEKRPQVQGTPRASFGTASGKGKPDGVPIILVPSAFQTRLNIYNAKDFLEDGVYVAPDIKAKEMPNKPECVTIQRKIGREKAPVTYEIRDKPAALEANDWDRVAAVFVLGKEWQFKDFPYKDHVDIFNKIKGYFLRFEDDGLDSVKAVKQWNVKIISISKHKRHQDKTAALEFWDKLDSFLRSQRPNMAY</sequence>
<evidence type="ECO:0000313" key="10">
    <source>
        <dbReference type="Proteomes" id="UP000824469"/>
    </source>
</evidence>
<dbReference type="InterPro" id="IPR031336">
    <property type="entry name" value="CDC73_C"/>
</dbReference>
<dbReference type="OMA" id="HVKWAEL"/>
<dbReference type="InterPro" id="IPR007852">
    <property type="entry name" value="Cdc73/Parafibromin"/>
</dbReference>
<dbReference type="FunFam" id="3.40.50.11990:FF:000002">
    <property type="entry name" value="protein CDC73 homolog"/>
    <property type="match status" value="1"/>
</dbReference>
<evidence type="ECO:0000256" key="1">
    <source>
        <dbReference type="ARBA" id="ARBA00004123"/>
    </source>
</evidence>
<reference evidence="9 10" key="1">
    <citation type="journal article" date="2021" name="Nat. Plants">
        <title>The Taxus genome provides insights into paclitaxel biosynthesis.</title>
        <authorList>
            <person name="Xiong X."/>
            <person name="Gou J."/>
            <person name="Liao Q."/>
            <person name="Li Y."/>
            <person name="Zhou Q."/>
            <person name="Bi G."/>
            <person name="Li C."/>
            <person name="Du R."/>
            <person name="Wang X."/>
            <person name="Sun T."/>
            <person name="Guo L."/>
            <person name="Liang H."/>
            <person name="Lu P."/>
            <person name="Wu Y."/>
            <person name="Zhang Z."/>
            <person name="Ro D.K."/>
            <person name="Shang Y."/>
            <person name="Huang S."/>
            <person name="Yan J."/>
        </authorList>
    </citation>
    <scope>NUCLEOTIDE SEQUENCE [LARGE SCALE GENOMIC DNA]</scope>
    <source>
        <strain evidence="9">Ta-2019</strain>
    </source>
</reference>
<evidence type="ECO:0000256" key="2">
    <source>
        <dbReference type="ARBA" id="ARBA00010427"/>
    </source>
</evidence>